<name>A0A0A6NY02_9GAMM</name>
<dbReference type="AlphaFoldDB" id="A0A0A6NY02"/>
<proteinExistence type="predicted"/>
<dbReference type="EMBL" id="LUTY01002274">
    <property type="protein sequence ID" value="OAD20565.1"/>
    <property type="molecule type" value="Genomic_DNA"/>
</dbReference>
<dbReference type="Proteomes" id="UP000076962">
    <property type="component" value="Unassembled WGS sequence"/>
</dbReference>
<organism evidence="1 2">
    <name type="scientific">Candidatus Thiomargarita nelsonii</name>
    <dbReference type="NCBI Taxonomy" id="1003181"/>
    <lineage>
        <taxon>Bacteria</taxon>
        <taxon>Pseudomonadati</taxon>
        <taxon>Pseudomonadota</taxon>
        <taxon>Gammaproteobacteria</taxon>
        <taxon>Thiotrichales</taxon>
        <taxon>Thiotrichaceae</taxon>
        <taxon>Thiomargarita</taxon>
    </lineage>
</organism>
<protein>
    <submittedName>
        <fullName evidence="1">GGDEF family protein</fullName>
    </submittedName>
</protein>
<dbReference type="Gene3D" id="2.130.10.10">
    <property type="entry name" value="YVTN repeat-like/Quinoprotein amine dehydrogenase"/>
    <property type="match status" value="1"/>
</dbReference>
<feature type="non-terminal residue" evidence="1">
    <location>
        <position position="293"/>
    </location>
</feature>
<sequence length="293" mass="31423">MKIKINHRLLPILFGLLIFSVSAVPILVSAADLTFSPQTPSVQAGGQITLSVSGTSGAVTWFAGKGSIEGVGTQVTYWAPEQVGNDVVSVLDEAGNSGLLKIVIFPGESRTNSPENAVWEVFTNRNFIHTLALSEDEKTLWVGTDEGGLEQREATTGKLVRVFTNLDGLPSNVINSFLGDLGGGLWIGTDGGLVHRSDLGKWTFYTDPFELLNWFPITTLLSDGRGGLWIGVDTYETEGISGLVHRSVDDEWTIYNIPDLPSFSVESLLSDDGGGLWVGTDNSGLAYRSGEGE</sequence>
<evidence type="ECO:0000313" key="2">
    <source>
        <dbReference type="Proteomes" id="UP000076962"/>
    </source>
</evidence>
<keyword evidence="2" id="KW-1185">Reference proteome</keyword>
<evidence type="ECO:0000313" key="1">
    <source>
        <dbReference type="EMBL" id="OAD20565.1"/>
    </source>
</evidence>
<reference evidence="1 2" key="1">
    <citation type="submission" date="2016-05" db="EMBL/GenBank/DDBJ databases">
        <title>Single-cell genome of chain-forming Candidatus Thiomargarita nelsonii and comparison to other large sulfur-oxidizing bacteria.</title>
        <authorList>
            <person name="Winkel M."/>
            <person name="Salman V."/>
            <person name="Woyke T."/>
            <person name="Schulz-Vogt H."/>
            <person name="Richter M."/>
            <person name="Flood B."/>
            <person name="Bailey J."/>
            <person name="Amann R."/>
            <person name="Mussmann M."/>
        </authorList>
    </citation>
    <scope>NUCLEOTIDE SEQUENCE [LARGE SCALE GENOMIC DNA]</scope>
    <source>
        <strain evidence="1 2">THI036</strain>
    </source>
</reference>
<accession>A0A0A6NY02</accession>
<comment type="caution">
    <text evidence="1">The sequence shown here is derived from an EMBL/GenBank/DDBJ whole genome shotgun (WGS) entry which is preliminary data.</text>
</comment>
<dbReference type="InterPro" id="IPR015943">
    <property type="entry name" value="WD40/YVTN_repeat-like_dom_sf"/>
</dbReference>
<dbReference type="SUPFAM" id="SSF63829">
    <property type="entry name" value="Calcium-dependent phosphotriesterase"/>
    <property type="match status" value="1"/>
</dbReference>
<gene>
    <name evidence="1" type="ORF">THIOM_003724</name>
</gene>